<evidence type="ECO:0008006" key="14">
    <source>
        <dbReference type="Google" id="ProtNLM"/>
    </source>
</evidence>
<dbReference type="Proteomes" id="UP000481288">
    <property type="component" value="Unassembled WGS sequence"/>
</dbReference>
<dbReference type="OrthoDB" id="409725at2759"/>
<organism evidence="12 13">
    <name type="scientific">Lachnellula cervina</name>
    <dbReference type="NCBI Taxonomy" id="1316786"/>
    <lineage>
        <taxon>Eukaryota</taxon>
        <taxon>Fungi</taxon>
        <taxon>Dikarya</taxon>
        <taxon>Ascomycota</taxon>
        <taxon>Pezizomycotina</taxon>
        <taxon>Leotiomycetes</taxon>
        <taxon>Helotiales</taxon>
        <taxon>Lachnaceae</taxon>
        <taxon>Lachnellula</taxon>
    </lineage>
</organism>
<feature type="transmembrane region" description="Helical" evidence="9">
    <location>
        <begin position="673"/>
        <end position="693"/>
    </location>
</feature>
<dbReference type="AlphaFoldDB" id="A0A7D8UZY0"/>
<name>A0A7D8UZY0_9HELO</name>
<dbReference type="Pfam" id="PF00027">
    <property type="entry name" value="cNMP_binding"/>
    <property type="match status" value="1"/>
</dbReference>
<feature type="compositionally biased region" description="Low complexity" evidence="8">
    <location>
        <begin position="197"/>
        <end position="207"/>
    </location>
</feature>
<evidence type="ECO:0000256" key="9">
    <source>
        <dbReference type="SAM" id="Phobius"/>
    </source>
</evidence>
<feature type="region of interest" description="Disordered" evidence="8">
    <location>
        <begin position="167"/>
        <end position="262"/>
    </location>
</feature>
<keyword evidence="2" id="KW-0813">Transport</keyword>
<keyword evidence="4 9" id="KW-0812">Transmembrane</keyword>
<dbReference type="InterPro" id="IPR002645">
    <property type="entry name" value="STAS_dom"/>
</dbReference>
<gene>
    <name evidence="12" type="ORF">LCER1_G002202</name>
</gene>
<feature type="transmembrane region" description="Helical" evidence="9">
    <location>
        <begin position="730"/>
        <end position="761"/>
    </location>
</feature>
<dbReference type="CDD" id="cd00038">
    <property type="entry name" value="CAP_ED"/>
    <property type="match status" value="1"/>
</dbReference>
<feature type="transmembrane region" description="Helical" evidence="9">
    <location>
        <begin position="590"/>
        <end position="612"/>
    </location>
</feature>
<feature type="compositionally biased region" description="Polar residues" evidence="8">
    <location>
        <begin position="138"/>
        <end position="153"/>
    </location>
</feature>
<evidence type="ECO:0000256" key="8">
    <source>
        <dbReference type="SAM" id="MobiDB-lite"/>
    </source>
</evidence>
<accession>A0A7D8UZY0</accession>
<dbReference type="InterPro" id="IPR000595">
    <property type="entry name" value="cNMP-bd_dom"/>
</dbReference>
<feature type="compositionally biased region" description="Low complexity" evidence="8">
    <location>
        <begin position="29"/>
        <end position="40"/>
    </location>
</feature>
<evidence type="ECO:0000259" key="11">
    <source>
        <dbReference type="PROSITE" id="PS50801"/>
    </source>
</evidence>
<evidence type="ECO:0000259" key="10">
    <source>
        <dbReference type="PROSITE" id="PS50042"/>
    </source>
</evidence>
<feature type="transmembrane region" description="Helical" evidence="9">
    <location>
        <begin position="519"/>
        <end position="539"/>
    </location>
</feature>
<dbReference type="Pfam" id="PF01740">
    <property type="entry name" value="STAS"/>
    <property type="match status" value="1"/>
</dbReference>
<proteinExistence type="predicted"/>
<evidence type="ECO:0000256" key="2">
    <source>
        <dbReference type="ARBA" id="ARBA00022448"/>
    </source>
</evidence>
<feature type="domain" description="Cyclic nucleotide-binding" evidence="10">
    <location>
        <begin position="1014"/>
        <end position="1095"/>
    </location>
</feature>
<evidence type="ECO:0000313" key="13">
    <source>
        <dbReference type="Proteomes" id="UP000481288"/>
    </source>
</evidence>
<comment type="caution">
    <text evidence="12">The sequence shown here is derived from an EMBL/GenBank/DDBJ whole genome shotgun (WGS) entry which is preliminary data.</text>
</comment>
<dbReference type="Gene3D" id="2.60.120.10">
    <property type="entry name" value="Jelly Rolls"/>
    <property type="match status" value="1"/>
</dbReference>
<feature type="transmembrane region" description="Helical" evidence="9">
    <location>
        <begin position="495"/>
        <end position="512"/>
    </location>
</feature>
<feature type="transmembrane region" description="Helical" evidence="9">
    <location>
        <begin position="354"/>
        <end position="376"/>
    </location>
</feature>
<feature type="region of interest" description="Disordered" evidence="8">
    <location>
        <begin position="124"/>
        <end position="153"/>
    </location>
</feature>
<dbReference type="PANTHER" id="PTHR43310:SF4">
    <property type="entry name" value="AFR304WP"/>
    <property type="match status" value="1"/>
</dbReference>
<evidence type="ECO:0000256" key="4">
    <source>
        <dbReference type="ARBA" id="ARBA00022692"/>
    </source>
</evidence>
<dbReference type="SUPFAM" id="SSF51206">
    <property type="entry name" value="cAMP-binding domain-like"/>
    <property type="match status" value="1"/>
</dbReference>
<evidence type="ECO:0000256" key="3">
    <source>
        <dbReference type="ARBA" id="ARBA00022554"/>
    </source>
</evidence>
<dbReference type="FunFam" id="2.60.120.10:FF:000141">
    <property type="entry name" value="Sulfate transporter family protein"/>
    <property type="match status" value="1"/>
</dbReference>
<keyword evidence="7 9" id="KW-0472">Membrane</keyword>
<evidence type="ECO:0000256" key="5">
    <source>
        <dbReference type="ARBA" id="ARBA00022970"/>
    </source>
</evidence>
<dbReference type="GO" id="GO:0034490">
    <property type="term" value="P:basic amino acid transmembrane import into vacuole"/>
    <property type="evidence" value="ECO:0007669"/>
    <property type="project" value="UniProtKB-ARBA"/>
</dbReference>
<dbReference type="PROSITE" id="PS50042">
    <property type="entry name" value="CNMP_BINDING_3"/>
    <property type="match status" value="1"/>
</dbReference>
<feature type="compositionally biased region" description="Polar residues" evidence="8">
    <location>
        <begin position="41"/>
        <end position="52"/>
    </location>
</feature>
<dbReference type="InterPro" id="IPR011547">
    <property type="entry name" value="SLC26A/SulP_dom"/>
</dbReference>
<dbReference type="InterPro" id="IPR052706">
    <property type="entry name" value="Membrane-Transporter-like"/>
</dbReference>
<dbReference type="SMART" id="SM00100">
    <property type="entry name" value="cNMP"/>
    <property type="match status" value="1"/>
</dbReference>
<keyword evidence="3" id="KW-0926">Vacuole</keyword>
<feature type="region of interest" description="Disordered" evidence="8">
    <location>
        <begin position="1"/>
        <end position="73"/>
    </location>
</feature>
<feature type="compositionally biased region" description="Basic and acidic residues" evidence="8">
    <location>
        <begin position="240"/>
        <end position="262"/>
    </location>
</feature>
<sequence>MSLPSGFGSSRRLRAPSFGSHTSPRVIPGSSDSQDGASSSIHADTNYGSLRGNQGIHGSLSSNHREPTRSSVHLSYRGALGMLGESLKGRIESLTEETAPIDSAQNARSVREDTAELASYALSDRASARSTSPRRSAQTHLESFFTNESDNESVMNREAEALHQATIPEVSEPASPENSSGSDKSPGISALSKMLRQSPPSISPPQQAEEAARKPADTENENEASLDRGRLIITSNGVQQDERTPLLGKDPVEHRHHPDWIRGEQDLEQQEMRRKGSWPKFRNVILQSKEKGLDVVRKVINPKSWDRKVIWNEALVAPVGYLPAVILGLLLNVLDALSYGMILFPLGQPIFAKLGSAGISMFYVSCIISQLVYSLGGSCFKGGIGSEMIEVVPFFHKMAFTIMVEIGEDNPDAVISTTITAFALSSVLTGLVFFLMGTFHFGYIVGFIPRHILTGCIGGVGWFLIATGFEVTARLSGNLNYDMATLRKMFEPETLVLWIIPFALAIVLYWLQQKFTSRYLLPGYILAIPAVFYFFVLSLDKLDLGPLTNSGWIFEGPESGEPWWFFYTLYGKLFPPIHVRRSLTILDFKIVHWGAIAKCIPSMIALTFFGVLHVPINVPSLAYTVGEDNLDLDRELRAHGASNAISGFAGSIQNYLVYANSALFYKSGGDSRVAGVMLAIFTVMVLIIGPGIIGLIPVMMVGTLIFVLGFELFLEAVWAPRKKLGRLEYLTVVAIVVVMGAYDFVAGIGLGILLAFASFVLNTSRIPAIRSSYSGEIVRSTVRRNPTQHSYLLQVGEQIHITKLAGYLFFGTIVSVEERIRALVEGEAFHLRPIRFLVLDFWHVTGIDYSAAEAFNRLNRVLSKKGVTVVISGVDPSGSLGTTLYTVGLGEDGNKVDTFPELNSAIESCENELLKTLYSSKDARSNRHAPPNLDVPGRVGSPGRRSSHSIDAQFSSPRRNQLARVASTTLDESPTEARYQNFKEPLRLILQTFQGLTDKNEDFWFRAVPYFVKKEYLAGTVLFRCGEDAQGFYLLEEGILRADYDLPQGKYFESIVAGTTCGELPFFSGTSRTATVQAERDCVTWLLDRKNWDKLQKTDADVATELLMISLKLTSERMSAITSYVLTTAG</sequence>
<keyword evidence="6 9" id="KW-1133">Transmembrane helix</keyword>
<dbReference type="SUPFAM" id="SSF52091">
    <property type="entry name" value="SpoIIaa-like"/>
    <property type="match status" value="1"/>
</dbReference>
<dbReference type="FunFam" id="3.30.750.24:FF:000012">
    <property type="entry name" value="Sulfate transporter family protein"/>
    <property type="match status" value="1"/>
</dbReference>
<feature type="transmembrane region" description="Helical" evidence="9">
    <location>
        <begin position="419"/>
        <end position="445"/>
    </location>
</feature>
<reference evidence="12 13" key="1">
    <citation type="submission" date="2018-05" db="EMBL/GenBank/DDBJ databases">
        <title>Whole genome sequencing for identification of molecular markers to develop diagnostic detection tools for the regulated plant pathogen Lachnellula willkommii.</title>
        <authorList>
            <person name="Giroux E."/>
            <person name="Bilodeau G."/>
        </authorList>
    </citation>
    <scope>NUCLEOTIDE SEQUENCE [LARGE SCALE GENOMIC DNA]</scope>
    <source>
        <strain evidence="12 13">CBS 625.97</strain>
    </source>
</reference>
<dbReference type="Pfam" id="PF00916">
    <property type="entry name" value="Sulfate_transp"/>
    <property type="match status" value="1"/>
</dbReference>
<keyword evidence="5" id="KW-0029">Amino-acid transport</keyword>
<protein>
    <recommendedName>
        <fullName evidence="14">Sulfate transporter family protein</fullName>
    </recommendedName>
</protein>
<evidence type="ECO:0000256" key="7">
    <source>
        <dbReference type="ARBA" id="ARBA00023136"/>
    </source>
</evidence>
<feature type="transmembrane region" description="Helical" evidence="9">
    <location>
        <begin position="699"/>
        <end position="718"/>
    </location>
</feature>
<evidence type="ECO:0000313" key="12">
    <source>
        <dbReference type="EMBL" id="TVY56046.1"/>
    </source>
</evidence>
<feature type="domain" description="STAS" evidence="11">
    <location>
        <begin position="789"/>
        <end position="909"/>
    </location>
</feature>
<dbReference type="Gene3D" id="3.30.750.24">
    <property type="entry name" value="STAS domain"/>
    <property type="match status" value="1"/>
</dbReference>
<dbReference type="CDD" id="cd07042">
    <property type="entry name" value="STAS_SulP_like_sulfate_transporter"/>
    <property type="match status" value="1"/>
</dbReference>
<dbReference type="PANTHER" id="PTHR43310">
    <property type="entry name" value="SULFATE TRANSPORTER YBAR-RELATED"/>
    <property type="match status" value="1"/>
</dbReference>
<evidence type="ECO:0000256" key="6">
    <source>
        <dbReference type="ARBA" id="ARBA00022989"/>
    </source>
</evidence>
<comment type="subcellular location">
    <subcellularLocation>
        <location evidence="1">Vacuole membrane</location>
        <topology evidence="1">Multi-pass membrane protein</topology>
    </subcellularLocation>
</comment>
<dbReference type="GO" id="GO:0000329">
    <property type="term" value="C:fungal-type vacuole membrane"/>
    <property type="evidence" value="ECO:0007669"/>
    <property type="project" value="UniProtKB-ARBA"/>
</dbReference>
<evidence type="ECO:0000256" key="1">
    <source>
        <dbReference type="ARBA" id="ARBA00004128"/>
    </source>
</evidence>
<dbReference type="EMBL" id="QGMG01000190">
    <property type="protein sequence ID" value="TVY56046.1"/>
    <property type="molecule type" value="Genomic_DNA"/>
</dbReference>
<dbReference type="InterPro" id="IPR036513">
    <property type="entry name" value="STAS_dom_sf"/>
</dbReference>
<keyword evidence="13" id="KW-1185">Reference proteome</keyword>
<dbReference type="PROSITE" id="PS50801">
    <property type="entry name" value="STAS"/>
    <property type="match status" value="1"/>
</dbReference>
<feature type="compositionally biased region" description="Polar residues" evidence="8">
    <location>
        <begin position="949"/>
        <end position="959"/>
    </location>
</feature>
<feature type="transmembrane region" description="Helical" evidence="9">
    <location>
        <begin position="452"/>
        <end position="475"/>
    </location>
</feature>
<feature type="region of interest" description="Disordered" evidence="8">
    <location>
        <begin position="921"/>
        <end position="959"/>
    </location>
</feature>
<dbReference type="InterPro" id="IPR018490">
    <property type="entry name" value="cNMP-bd_dom_sf"/>
</dbReference>
<dbReference type="InterPro" id="IPR014710">
    <property type="entry name" value="RmlC-like_jellyroll"/>
</dbReference>